<proteinExistence type="predicted"/>
<gene>
    <name evidence="1" type="ORF">UFOVP597_40</name>
</gene>
<name>A0A6J5MZC2_9CAUD</name>
<accession>A0A6J5MZC2</accession>
<protein>
    <submittedName>
        <fullName evidence="1">Uncharacterized protein</fullName>
    </submittedName>
</protein>
<reference evidence="1" key="1">
    <citation type="submission" date="2020-04" db="EMBL/GenBank/DDBJ databases">
        <authorList>
            <person name="Chiriac C."/>
            <person name="Salcher M."/>
            <person name="Ghai R."/>
            <person name="Kavagutti S V."/>
        </authorList>
    </citation>
    <scope>NUCLEOTIDE SEQUENCE</scope>
</reference>
<evidence type="ECO:0000313" key="1">
    <source>
        <dbReference type="EMBL" id="CAB4151908.1"/>
    </source>
</evidence>
<sequence>MSYSKAIWNEVTSCKYKSSKSFGAFNDCKIKTYTGSSSSNSELLCDFEIMKKVYEEIIVFNAYFDSELMSQTIFHRKKNSETAGEFIEKIKQNFVNRSNEVEYLKNKK</sequence>
<dbReference type="EMBL" id="LR796564">
    <property type="protein sequence ID" value="CAB4151908.1"/>
    <property type="molecule type" value="Genomic_DNA"/>
</dbReference>
<organism evidence="1">
    <name type="scientific">uncultured Caudovirales phage</name>
    <dbReference type="NCBI Taxonomy" id="2100421"/>
    <lineage>
        <taxon>Viruses</taxon>
        <taxon>Duplodnaviria</taxon>
        <taxon>Heunggongvirae</taxon>
        <taxon>Uroviricota</taxon>
        <taxon>Caudoviricetes</taxon>
        <taxon>Peduoviridae</taxon>
        <taxon>Maltschvirus</taxon>
        <taxon>Maltschvirus maltsch</taxon>
    </lineage>
</organism>